<name>A0A437GTY5_9SPHN</name>
<dbReference type="PANTHER" id="PTHR44051">
    <property type="entry name" value="GLUTATHIONE S-TRANSFERASE-RELATED"/>
    <property type="match status" value="1"/>
</dbReference>
<keyword evidence="4" id="KW-1185">Reference proteome</keyword>
<dbReference type="InterPro" id="IPR040079">
    <property type="entry name" value="Glutathione_S-Trfase"/>
</dbReference>
<dbReference type="SUPFAM" id="SSF47616">
    <property type="entry name" value="GST C-terminal domain-like"/>
    <property type="match status" value="1"/>
</dbReference>
<sequence>MIDLYFFPSPNTWKVAIMLEECGLPYQVRLVDITKDEQLTDEFQAISPNGRVPAIVDLDADGGPQAVFESGAILVYLAEKTGMFLPRSGPGRIAAMEWLFWQMGGLGPMAGQAHHFIRYKAEGNEYAVKRYQAEVARLYGVLDRRLRGREWIAEAYGIADMASWGWVWFHRMHGQSLDDFPDVSRWFFAMASRPAVQRARALAVNRLPDSVQAIFDGPFYQGDADKGAQVSYVQSAHETSASSEAQ</sequence>
<dbReference type="OrthoDB" id="9803562at2"/>
<accession>A0A437GTY5</accession>
<dbReference type="InterPro" id="IPR004046">
    <property type="entry name" value="GST_C"/>
</dbReference>
<feature type="domain" description="GST N-terminal" evidence="1">
    <location>
        <begin position="1"/>
        <end position="85"/>
    </location>
</feature>
<proteinExistence type="predicted"/>
<evidence type="ECO:0000259" key="2">
    <source>
        <dbReference type="PROSITE" id="PS50405"/>
    </source>
</evidence>
<dbReference type="PROSITE" id="PS50405">
    <property type="entry name" value="GST_CTER"/>
    <property type="match status" value="1"/>
</dbReference>
<dbReference type="SFLD" id="SFLDG01151">
    <property type="entry name" value="Main.2:_Nu-like"/>
    <property type="match status" value="1"/>
</dbReference>
<dbReference type="Proteomes" id="UP000283003">
    <property type="component" value="Unassembled WGS sequence"/>
</dbReference>
<reference evidence="3 4" key="1">
    <citation type="submission" date="2018-12" db="EMBL/GenBank/DDBJ databases">
        <title>Croceicoccus ponticola sp. nov., a lipolytic bacterium isolated from seawater.</title>
        <authorList>
            <person name="Yoon J.-H."/>
        </authorList>
    </citation>
    <scope>NUCLEOTIDE SEQUENCE [LARGE SCALE GENOMIC DNA]</scope>
    <source>
        <strain evidence="3 4">GM-16</strain>
    </source>
</reference>
<dbReference type="SFLD" id="SFLDG00358">
    <property type="entry name" value="Main_(cytGST)"/>
    <property type="match status" value="1"/>
</dbReference>
<dbReference type="GO" id="GO:0016740">
    <property type="term" value="F:transferase activity"/>
    <property type="evidence" value="ECO:0007669"/>
    <property type="project" value="UniProtKB-KW"/>
</dbReference>
<dbReference type="Gene3D" id="1.20.1050.10">
    <property type="match status" value="1"/>
</dbReference>
<keyword evidence="3" id="KW-0808">Transferase</keyword>
<comment type="caution">
    <text evidence="3">The sequence shown here is derived from an EMBL/GenBank/DDBJ whole genome shotgun (WGS) entry which is preliminary data.</text>
</comment>
<organism evidence="3 4">
    <name type="scientific">Croceicoccus ponticola</name>
    <dbReference type="NCBI Taxonomy" id="2217664"/>
    <lineage>
        <taxon>Bacteria</taxon>
        <taxon>Pseudomonadati</taxon>
        <taxon>Pseudomonadota</taxon>
        <taxon>Alphaproteobacteria</taxon>
        <taxon>Sphingomonadales</taxon>
        <taxon>Erythrobacteraceae</taxon>
        <taxon>Croceicoccus</taxon>
    </lineage>
</organism>
<dbReference type="CDD" id="cd03048">
    <property type="entry name" value="GST_N_Ure2p_like"/>
    <property type="match status" value="1"/>
</dbReference>
<dbReference type="Gene3D" id="3.40.30.10">
    <property type="entry name" value="Glutaredoxin"/>
    <property type="match status" value="1"/>
</dbReference>
<evidence type="ECO:0000313" key="4">
    <source>
        <dbReference type="Proteomes" id="UP000283003"/>
    </source>
</evidence>
<dbReference type="Pfam" id="PF00043">
    <property type="entry name" value="GST_C"/>
    <property type="match status" value="1"/>
</dbReference>
<dbReference type="PROSITE" id="PS50404">
    <property type="entry name" value="GST_NTER"/>
    <property type="match status" value="1"/>
</dbReference>
<evidence type="ECO:0000259" key="1">
    <source>
        <dbReference type="PROSITE" id="PS50404"/>
    </source>
</evidence>
<dbReference type="SUPFAM" id="SSF52833">
    <property type="entry name" value="Thioredoxin-like"/>
    <property type="match status" value="1"/>
</dbReference>
<protein>
    <submittedName>
        <fullName evidence="3">Glutathione S-transferase</fullName>
    </submittedName>
</protein>
<dbReference type="PANTHER" id="PTHR44051:SF19">
    <property type="entry name" value="DISULFIDE-BOND OXIDOREDUCTASE YFCG"/>
    <property type="match status" value="1"/>
</dbReference>
<dbReference type="InterPro" id="IPR004045">
    <property type="entry name" value="Glutathione_S-Trfase_N"/>
</dbReference>
<dbReference type="InterPro" id="IPR010987">
    <property type="entry name" value="Glutathione-S-Trfase_C-like"/>
</dbReference>
<dbReference type="Pfam" id="PF13409">
    <property type="entry name" value="GST_N_2"/>
    <property type="match status" value="1"/>
</dbReference>
<dbReference type="AlphaFoldDB" id="A0A437GTY5"/>
<feature type="domain" description="GST C-terminal" evidence="2">
    <location>
        <begin position="88"/>
        <end position="212"/>
    </location>
</feature>
<gene>
    <name evidence="3" type="ORF">EKN06_15300</name>
</gene>
<dbReference type="EMBL" id="RXOL01000013">
    <property type="protein sequence ID" value="RVQ64607.1"/>
    <property type="molecule type" value="Genomic_DNA"/>
</dbReference>
<dbReference type="RefSeq" id="WP_127613779.1">
    <property type="nucleotide sequence ID" value="NZ_RXOL01000013.1"/>
</dbReference>
<dbReference type="SFLD" id="SFLDS00019">
    <property type="entry name" value="Glutathione_Transferase_(cytos"/>
    <property type="match status" value="1"/>
</dbReference>
<dbReference type="InterPro" id="IPR036249">
    <property type="entry name" value="Thioredoxin-like_sf"/>
</dbReference>
<evidence type="ECO:0000313" key="3">
    <source>
        <dbReference type="EMBL" id="RVQ64607.1"/>
    </source>
</evidence>
<dbReference type="InterPro" id="IPR036282">
    <property type="entry name" value="Glutathione-S-Trfase_C_sf"/>
</dbReference>